<dbReference type="EC" id="3.1.-.-" evidence="4"/>
<dbReference type="PANTHER" id="PTHR11203">
    <property type="entry name" value="CLEAVAGE AND POLYADENYLATION SPECIFICITY FACTOR FAMILY MEMBER"/>
    <property type="match status" value="1"/>
</dbReference>
<gene>
    <name evidence="4" type="ORF">PRI8871_00701</name>
</gene>
<feature type="domain" description="Metallo-beta-lactamase" evidence="2">
    <location>
        <begin position="16"/>
        <end position="244"/>
    </location>
</feature>
<evidence type="ECO:0000313" key="4">
    <source>
        <dbReference type="EMBL" id="SPF78110.1"/>
    </source>
</evidence>
<dbReference type="RefSeq" id="WP_108884783.1">
    <property type="nucleotide sequence ID" value="NZ_OMOJ01000001.1"/>
</dbReference>
<dbReference type="InterPro" id="IPR001279">
    <property type="entry name" value="Metallo-B-lactamas"/>
</dbReference>
<reference evidence="5" key="1">
    <citation type="submission" date="2018-03" db="EMBL/GenBank/DDBJ databases">
        <authorList>
            <person name="Rodrigo-Torres L."/>
            <person name="Arahal R. D."/>
            <person name="Lucena T."/>
        </authorList>
    </citation>
    <scope>NUCLEOTIDE SEQUENCE [LARGE SCALE GENOMIC DNA]</scope>
    <source>
        <strain evidence="5">CECT 8871</strain>
    </source>
</reference>
<dbReference type="Pfam" id="PF10996">
    <property type="entry name" value="Beta-Casp"/>
    <property type="match status" value="1"/>
</dbReference>
<dbReference type="PROSITE" id="PS51257">
    <property type="entry name" value="PROKAR_LIPOPROTEIN"/>
    <property type="match status" value="1"/>
</dbReference>
<dbReference type="InterPro" id="IPR011108">
    <property type="entry name" value="RMMBL"/>
</dbReference>
<dbReference type="Proteomes" id="UP000244904">
    <property type="component" value="Unassembled WGS sequence"/>
</dbReference>
<accession>A0A2R8AQ54</accession>
<name>A0A2R8AQ54_9RHOB</name>
<evidence type="ECO:0000256" key="1">
    <source>
        <dbReference type="ARBA" id="ARBA00022801"/>
    </source>
</evidence>
<dbReference type="InterPro" id="IPR050698">
    <property type="entry name" value="MBL"/>
</dbReference>
<dbReference type="CDD" id="cd16295">
    <property type="entry name" value="TTHA0252-CPSF-like_MBL-fold"/>
    <property type="match status" value="1"/>
</dbReference>
<dbReference type="GO" id="GO:0004521">
    <property type="term" value="F:RNA endonuclease activity"/>
    <property type="evidence" value="ECO:0007669"/>
    <property type="project" value="TreeGrafter"/>
</dbReference>
<feature type="domain" description="Beta-Casp" evidence="3">
    <location>
        <begin position="259"/>
        <end position="379"/>
    </location>
</feature>
<dbReference type="OrthoDB" id="9803916at2"/>
<dbReference type="EMBL" id="OMOJ01000001">
    <property type="protein sequence ID" value="SPF78110.1"/>
    <property type="molecule type" value="Genomic_DNA"/>
</dbReference>
<sequence length="535" mass="59353">MTIARLSFHGAAGAVTGSCFRLGTPAGDILVDCGMFQGAKSEKELNYRPFPFEPADITAVVLTHAHIDHSGLLPKLVREGFKGPVYATPATYDLCAVMLPDSAHIQEFEVEQFNRRADQRGRRRVNAIYDSTDVKKTLKAMRNQDFDTWFPVAKGVRARFWNAGHMLGSATVEIEIDQPDGKPMRLCFSGDIGPDHKLLHADPEGPADIDYLVCEATYGDTDRMDKSSEERRRQLCDEVLKAMHPKGALIIPSFAVERAQELISDLGQLIAEGRLPPVPIYLDSPLAIRATEVFARHRGELEGGATLAQSLEAHWLHFSQTGEQSRSLDHKRDFHIVIAASGMCEAGRVRHRLRNWLWRDEATVLLVGYQATGTLGQLLQSGVRTVRIQGDEIAVRARIRSLDLYSGHADGPELAEWVAARQPVSGGVFLVHGEPPALDGLARRIETIVPRDRLVIPRLDASYELKADGPSPVGDTPKPRLDPERVARMDWHNDVSRLFLDLNDALSAAASDKERGVLIRRLRRAIEDEGSDTKR</sequence>
<dbReference type="Pfam" id="PF07521">
    <property type="entry name" value="RMMBL"/>
    <property type="match status" value="1"/>
</dbReference>
<proteinExistence type="predicted"/>
<dbReference type="Pfam" id="PF00753">
    <property type="entry name" value="Lactamase_B"/>
    <property type="match status" value="1"/>
</dbReference>
<dbReference type="Gene3D" id="3.40.50.10890">
    <property type="match status" value="1"/>
</dbReference>
<dbReference type="SMART" id="SM00849">
    <property type="entry name" value="Lactamase_B"/>
    <property type="match status" value="1"/>
</dbReference>
<dbReference type="Gene3D" id="3.60.15.10">
    <property type="entry name" value="Ribonuclease Z/Hydroxyacylglutathione hydrolase-like"/>
    <property type="match status" value="1"/>
</dbReference>
<protein>
    <submittedName>
        <fullName evidence="4">Ribonuclease</fullName>
        <ecNumber evidence="4">3.1.-.-</ecNumber>
    </submittedName>
</protein>
<dbReference type="GO" id="GO:0016787">
    <property type="term" value="F:hydrolase activity"/>
    <property type="evidence" value="ECO:0007669"/>
    <property type="project" value="UniProtKB-KW"/>
</dbReference>
<evidence type="ECO:0000259" key="2">
    <source>
        <dbReference type="SMART" id="SM00849"/>
    </source>
</evidence>
<keyword evidence="1 4" id="KW-0378">Hydrolase</keyword>
<evidence type="ECO:0000259" key="3">
    <source>
        <dbReference type="SMART" id="SM01027"/>
    </source>
</evidence>
<dbReference type="InterPro" id="IPR036866">
    <property type="entry name" value="RibonucZ/Hydroxyglut_hydro"/>
</dbReference>
<dbReference type="SMART" id="SM01027">
    <property type="entry name" value="Beta-Casp"/>
    <property type="match status" value="1"/>
</dbReference>
<dbReference type="InterPro" id="IPR022712">
    <property type="entry name" value="Beta_Casp"/>
</dbReference>
<evidence type="ECO:0000313" key="5">
    <source>
        <dbReference type="Proteomes" id="UP000244904"/>
    </source>
</evidence>
<keyword evidence="5" id="KW-1185">Reference proteome</keyword>
<dbReference type="PANTHER" id="PTHR11203:SF37">
    <property type="entry name" value="INTEGRATOR COMPLEX SUBUNIT 11"/>
    <property type="match status" value="1"/>
</dbReference>
<organism evidence="4 5">
    <name type="scientific">Pseudoprimorskyibacter insulae</name>
    <dbReference type="NCBI Taxonomy" id="1695997"/>
    <lineage>
        <taxon>Bacteria</taxon>
        <taxon>Pseudomonadati</taxon>
        <taxon>Pseudomonadota</taxon>
        <taxon>Alphaproteobacteria</taxon>
        <taxon>Rhodobacterales</taxon>
        <taxon>Paracoccaceae</taxon>
        <taxon>Pseudoprimorskyibacter</taxon>
    </lineage>
</organism>
<dbReference type="AlphaFoldDB" id="A0A2R8AQ54"/>
<dbReference type="SUPFAM" id="SSF56281">
    <property type="entry name" value="Metallo-hydrolase/oxidoreductase"/>
    <property type="match status" value="1"/>
</dbReference>